<accession>A0A392RSL2</accession>
<evidence type="ECO:0000313" key="1">
    <source>
        <dbReference type="EMBL" id="MCI39094.1"/>
    </source>
</evidence>
<dbReference type="EMBL" id="LXQA010263482">
    <property type="protein sequence ID" value="MCI39094.1"/>
    <property type="molecule type" value="Genomic_DNA"/>
</dbReference>
<proteinExistence type="predicted"/>
<protein>
    <submittedName>
        <fullName evidence="1">Uncharacterized protein</fullName>
    </submittedName>
</protein>
<comment type="caution">
    <text evidence="1">The sequence shown here is derived from an EMBL/GenBank/DDBJ whole genome shotgun (WGS) entry which is preliminary data.</text>
</comment>
<organism evidence="1 2">
    <name type="scientific">Trifolium medium</name>
    <dbReference type="NCBI Taxonomy" id="97028"/>
    <lineage>
        <taxon>Eukaryota</taxon>
        <taxon>Viridiplantae</taxon>
        <taxon>Streptophyta</taxon>
        <taxon>Embryophyta</taxon>
        <taxon>Tracheophyta</taxon>
        <taxon>Spermatophyta</taxon>
        <taxon>Magnoliopsida</taxon>
        <taxon>eudicotyledons</taxon>
        <taxon>Gunneridae</taxon>
        <taxon>Pentapetalae</taxon>
        <taxon>rosids</taxon>
        <taxon>fabids</taxon>
        <taxon>Fabales</taxon>
        <taxon>Fabaceae</taxon>
        <taxon>Papilionoideae</taxon>
        <taxon>50 kb inversion clade</taxon>
        <taxon>NPAAA clade</taxon>
        <taxon>Hologalegina</taxon>
        <taxon>IRL clade</taxon>
        <taxon>Trifolieae</taxon>
        <taxon>Trifolium</taxon>
    </lineage>
</organism>
<sequence>MDLDLDWMEDLTTTEAAELLELEGVLEGIKPNMYKDVRRRWTADSS</sequence>
<evidence type="ECO:0000313" key="2">
    <source>
        <dbReference type="Proteomes" id="UP000265520"/>
    </source>
</evidence>
<dbReference type="Proteomes" id="UP000265520">
    <property type="component" value="Unassembled WGS sequence"/>
</dbReference>
<keyword evidence="2" id="KW-1185">Reference proteome</keyword>
<name>A0A392RSL2_9FABA</name>
<reference evidence="1 2" key="1">
    <citation type="journal article" date="2018" name="Front. Plant Sci.">
        <title>Red Clover (Trifolium pratense) and Zigzag Clover (T. medium) - A Picture of Genomic Similarities and Differences.</title>
        <authorList>
            <person name="Dluhosova J."/>
            <person name="Istvanek J."/>
            <person name="Nedelnik J."/>
            <person name="Repkova J."/>
        </authorList>
    </citation>
    <scope>NUCLEOTIDE SEQUENCE [LARGE SCALE GENOMIC DNA]</scope>
    <source>
        <strain evidence="2">cv. 10/8</strain>
        <tissue evidence="1">Leaf</tissue>
    </source>
</reference>
<dbReference type="AlphaFoldDB" id="A0A392RSL2"/>
<feature type="non-terminal residue" evidence="1">
    <location>
        <position position="46"/>
    </location>
</feature>